<reference evidence="1 2" key="1">
    <citation type="journal article" date="2022" name="Nat. Plants">
        <title>Genomes of leafy and leafless Platanthera orchids illuminate the evolution of mycoheterotrophy.</title>
        <authorList>
            <person name="Li M.H."/>
            <person name="Liu K.W."/>
            <person name="Li Z."/>
            <person name="Lu H.C."/>
            <person name="Ye Q.L."/>
            <person name="Zhang D."/>
            <person name="Wang J.Y."/>
            <person name="Li Y.F."/>
            <person name="Zhong Z.M."/>
            <person name="Liu X."/>
            <person name="Yu X."/>
            <person name="Liu D.K."/>
            <person name="Tu X.D."/>
            <person name="Liu B."/>
            <person name="Hao Y."/>
            <person name="Liao X.Y."/>
            <person name="Jiang Y.T."/>
            <person name="Sun W.H."/>
            <person name="Chen J."/>
            <person name="Chen Y.Q."/>
            <person name="Ai Y."/>
            <person name="Zhai J.W."/>
            <person name="Wu S.S."/>
            <person name="Zhou Z."/>
            <person name="Hsiao Y.Y."/>
            <person name="Wu W.L."/>
            <person name="Chen Y.Y."/>
            <person name="Lin Y.F."/>
            <person name="Hsu J.L."/>
            <person name="Li C.Y."/>
            <person name="Wang Z.W."/>
            <person name="Zhao X."/>
            <person name="Zhong W.Y."/>
            <person name="Ma X.K."/>
            <person name="Ma L."/>
            <person name="Huang J."/>
            <person name="Chen G.Z."/>
            <person name="Huang M.Z."/>
            <person name="Huang L."/>
            <person name="Peng D.H."/>
            <person name="Luo Y.B."/>
            <person name="Zou S.Q."/>
            <person name="Chen S.P."/>
            <person name="Lan S."/>
            <person name="Tsai W.C."/>
            <person name="Van de Peer Y."/>
            <person name="Liu Z.J."/>
        </authorList>
    </citation>
    <scope>NUCLEOTIDE SEQUENCE [LARGE SCALE GENOMIC DNA]</scope>
    <source>
        <strain evidence="1">Lor287</strain>
    </source>
</reference>
<protein>
    <submittedName>
        <fullName evidence="1">Uncharacterized protein</fullName>
    </submittedName>
</protein>
<dbReference type="AlphaFoldDB" id="A0AAP0G7V6"/>
<gene>
    <name evidence="1" type="ORF">KSP39_PZI009562</name>
</gene>
<name>A0AAP0G7V6_9ASPA</name>
<sequence>MDFIKGLEFQRMQMFVDTQVQLEKIKRTRRIYADVLDRGRFPVELVAAFPQIPSGLFGFTENCSMFASSKTPPITFEEEEWEEQELASPQHHLKLSQLSCTHKGTSKNPAKRPKMDLTEINPAWVRGLLEEDQHHASAT</sequence>
<dbReference type="EMBL" id="JBBWWQ010000007">
    <property type="protein sequence ID" value="KAK8942811.1"/>
    <property type="molecule type" value="Genomic_DNA"/>
</dbReference>
<proteinExistence type="predicted"/>
<keyword evidence="2" id="KW-1185">Reference proteome</keyword>
<evidence type="ECO:0000313" key="1">
    <source>
        <dbReference type="EMBL" id="KAK8942811.1"/>
    </source>
</evidence>
<comment type="caution">
    <text evidence="1">The sequence shown here is derived from an EMBL/GenBank/DDBJ whole genome shotgun (WGS) entry which is preliminary data.</text>
</comment>
<organism evidence="1 2">
    <name type="scientific">Platanthera zijinensis</name>
    <dbReference type="NCBI Taxonomy" id="2320716"/>
    <lineage>
        <taxon>Eukaryota</taxon>
        <taxon>Viridiplantae</taxon>
        <taxon>Streptophyta</taxon>
        <taxon>Embryophyta</taxon>
        <taxon>Tracheophyta</taxon>
        <taxon>Spermatophyta</taxon>
        <taxon>Magnoliopsida</taxon>
        <taxon>Liliopsida</taxon>
        <taxon>Asparagales</taxon>
        <taxon>Orchidaceae</taxon>
        <taxon>Orchidoideae</taxon>
        <taxon>Orchideae</taxon>
        <taxon>Orchidinae</taxon>
        <taxon>Platanthera</taxon>
    </lineage>
</organism>
<evidence type="ECO:0000313" key="2">
    <source>
        <dbReference type="Proteomes" id="UP001418222"/>
    </source>
</evidence>
<accession>A0AAP0G7V6</accession>
<dbReference type="Proteomes" id="UP001418222">
    <property type="component" value="Unassembled WGS sequence"/>
</dbReference>